<dbReference type="GO" id="GO:0009252">
    <property type="term" value="P:peptidoglycan biosynthetic process"/>
    <property type="evidence" value="ECO:0007669"/>
    <property type="project" value="UniProtKB-UniRule"/>
</dbReference>
<dbReference type="InterPro" id="IPR004101">
    <property type="entry name" value="Mur_ligase_C"/>
</dbReference>
<reference evidence="15" key="2">
    <citation type="submission" date="2015-10" db="EMBL/GenBank/DDBJ databases">
        <authorList>
            <person name="Gilbert D.G."/>
        </authorList>
    </citation>
    <scope>NUCLEOTIDE SEQUENCE</scope>
    <source>
        <strain evidence="15">GO-13</strain>
    </source>
</reference>
<evidence type="ECO:0000256" key="9">
    <source>
        <dbReference type="ARBA" id="ARBA00023316"/>
    </source>
</evidence>
<dbReference type="EMBL" id="LECW02000001">
    <property type="protein sequence ID" value="KRT95863.1"/>
    <property type="molecule type" value="Genomic_DNA"/>
</dbReference>
<dbReference type="Proteomes" id="UP001341297">
    <property type="component" value="Unassembled WGS sequence"/>
</dbReference>
<evidence type="ECO:0000256" key="4">
    <source>
        <dbReference type="ARBA" id="ARBA00022741"/>
    </source>
</evidence>
<reference evidence="15 17" key="1">
    <citation type="journal article" date="2015" name="Int. J. Syst. Evol. Microbiol.">
        <title>Bacillus glycinifermentans sp. nov., isolated from fermented soybean paste.</title>
        <authorList>
            <person name="Kim S.J."/>
            <person name="Dunlap C.A."/>
            <person name="Kwon S.W."/>
            <person name="Rooney A.P."/>
        </authorList>
    </citation>
    <scope>NUCLEOTIDE SEQUENCE [LARGE SCALE GENOMIC DNA]</scope>
    <source>
        <strain evidence="15 17">GO-13</strain>
    </source>
</reference>
<dbReference type="Gene3D" id="3.90.190.20">
    <property type="entry name" value="Mur ligase, C-terminal domain"/>
    <property type="match status" value="1"/>
</dbReference>
<dbReference type="OrthoDB" id="9801978at2"/>
<evidence type="ECO:0000259" key="12">
    <source>
        <dbReference type="Pfam" id="PF01225"/>
    </source>
</evidence>
<comment type="function">
    <text evidence="10 11">Involved in cell wall formation. Catalyzes the final step in the synthesis of UDP-N-acetylmuramoyl-pentapeptide, the precursor of murein.</text>
</comment>
<feature type="domain" description="Mur ligase C-terminal" evidence="13">
    <location>
        <begin position="317"/>
        <end position="445"/>
    </location>
</feature>
<dbReference type="GO" id="GO:0047480">
    <property type="term" value="F:UDP-N-acetylmuramoyl-tripeptide-D-alanyl-D-alanine ligase activity"/>
    <property type="evidence" value="ECO:0007669"/>
    <property type="project" value="UniProtKB-UniRule"/>
</dbReference>
<dbReference type="SUPFAM" id="SSF53244">
    <property type="entry name" value="MurD-like peptide ligases, peptide-binding domain"/>
    <property type="match status" value="1"/>
</dbReference>
<dbReference type="PANTHER" id="PTHR43024">
    <property type="entry name" value="UDP-N-ACETYLMURAMOYL-TRIPEPTIDE--D-ALANYL-D-ALANINE LIGASE"/>
    <property type="match status" value="1"/>
</dbReference>
<dbReference type="Pfam" id="PF02875">
    <property type="entry name" value="Mur_ligase_C"/>
    <property type="match status" value="1"/>
</dbReference>
<dbReference type="InterPro" id="IPR035911">
    <property type="entry name" value="MurE/MurF_N"/>
</dbReference>
<dbReference type="AlphaFoldDB" id="A0A0T6BW41"/>
<evidence type="ECO:0000256" key="2">
    <source>
        <dbReference type="ARBA" id="ARBA00022598"/>
    </source>
</evidence>
<keyword evidence="5 10" id="KW-0067">ATP-binding</keyword>
<dbReference type="GO" id="GO:0051301">
    <property type="term" value="P:cell division"/>
    <property type="evidence" value="ECO:0007669"/>
    <property type="project" value="UniProtKB-KW"/>
</dbReference>
<protein>
    <recommendedName>
        <fullName evidence="10 11">UDP-N-acetylmuramoyl-tripeptide--D-alanyl-D-alanine ligase</fullName>
        <ecNumber evidence="10 11">6.3.2.10</ecNumber>
    </recommendedName>
    <alternativeName>
        <fullName evidence="10">D-alanyl-D-alanine-adding enzyme</fullName>
    </alternativeName>
</protein>
<keyword evidence="18" id="KW-1185">Reference proteome</keyword>
<dbReference type="EMBL" id="JARRTL010000007">
    <property type="protein sequence ID" value="MEC0484220.1"/>
    <property type="molecule type" value="Genomic_DNA"/>
</dbReference>
<sequence>MIKRTVKEIAEMAGGTLLEEAFGERLIKGVSTDSRALKKDQLFIPLAGERFNGHAFAEQAFQAGVSAVLWNRNEPNPPEGRAVIIVDDTLEALQRLAKAYLDQLDVQVIGVTGSNGKTTTKDMIHAVLNTEYKVHKTEGNYNNHIGMPLTILAMPEDTDIAVLEMGMSAKGEIDFLTRLARPDIAVITNIGESHLLELGSREGIAEAKLEIVNGLSKDGTLIYIGDEPLLSEKIVHPPYHTKTFGEGPGADYQLEDAKQTEEGASFRVKGISTGFFIPVLGKHNVKNALAAIAAGDLLNVSRANIAEGLKTLKVTGMRLELVKTQDGLAVINDAYNASPTSMKAAIELVEQLDGYGKKLLVLGDMLELGENEKAFHEDIGQSIDPDVIEYVFAYGELGEYIAKGALQHFPENRVFHFSRDDKDSLTRELKEKANAGDVILVKASRGMKLEDVIKDLQD</sequence>
<comment type="subcellular location">
    <subcellularLocation>
        <location evidence="10 11">Cytoplasm</location>
    </subcellularLocation>
</comment>
<keyword evidence="3 10" id="KW-0132">Cell division</keyword>
<dbReference type="EC" id="6.3.2.10" evidence="10 11"/>
<evidence type="ECO:0000256" key="8">
    <source>
        <dbReference type="ARBA" id="ARBA00023306"/>
    </source>
</evidence>
<dbReference type="HAMAP" id="MF_02019">
    <property type="entry name" value="MurF"/>
    <property type="match status" value="1"/>
</dbReference>
<evidence type="ECO:0000259" key="13">
    <source>
        <dbReference type="Pfam" id="PF02875"/>
    </source>
</evidence>
<feature type="domain" description="Mur ligase N-terminal catalytic" evidence="12">
    <location>
        <begin position="27"/>
        <end position="100"/>
    </location>
</feature>
<feature type="domain" description="Mur ligase central" evidence="14">
    <location>
        <begin position="111"/>
        <end position="294"/>
    </location>
</feature>
<name>A0A0T6BW41_9BACI</name>
<dbReference type="GO" id="GO:0071555">
    <property type="term" value="P:cell wall organization"/>
    <property type="evidence" value="ECO:0007669"/>
    <property type="project" value="UniProtKB-KW"/>
</dbReference>
<dbReference type="InterPro" id="IPR013221">
    <property type="entry name" value="Mur_ligase_cen"/>
</dbReference>
<reference evidence="16 18" key="3">
    <citation type="submission" date="2023-03" db="EMBL/GenBank/DDBJ databases">
        <title>Agriculturally important microbes genome sequencing.</title>
        <authorList>
            <person name="Dunlap C."/>
        </authorList>
    </citation>
    <scope>NUCLEOTIDE SEQUENCE [LARGE SCALE GENOMIC DNA]</scope>
    <source>
        <strain evidence="16 18">CBP-3203</strain>
    </source>
</reference>
<dbReference type="UniPathway" id="UPA00219"/>
<dbReference type="SUPFAM" id="SSF53623">
    <property type="entry name" value="MurD-like peptide ligases, catalytic domain"/>
    <property type="match status" value="1"/>
</dbReference>
<evidence type="ECO:0000313" key="17">
    <source>
        <dbReference type="Proteomes" id="UP000036168"/>
    </source>
</evidence>
<evidence type="ECO:0000313" key="15">
    <source>
        <dbReference type="EMBL" id="KRT95863.1"/>
    </source>
</evidence>
<dbReference type="InterPro" id="IPR036615">
    <property type="entry name" value="Mur_ligase_C_dom_sf"/>
</dbReference>
<accession>A0A0T6BW41</accession>
<evidence type="ECO:0000256" key="3">
    <source>
        <dbReference type="ARBA" id="ARBA00022618"/>
    </source>
</evidence>
<evidence type="ECO:0000259" key="14">
    <source>
        <dbReference type="Pfam" id="PF08245"/>
    </source>
</evidence>
<comment type="pathway">
    <text evidence="10 11">Cell wall biogenesis; peptidoglycan biosynthesis.</text>
</comment>
<dbReference type="RefSeq" id="WP_048356042.1">
    <property type="nucleotide sequence ID" value="NZ_CP023481.1"/>
</dbReference>
<proteinExistence type="inferred from homology"/>
<dbReference type="SUPFAM" id="SSF63418">
    <property type="entry name" value="MurE/MurF N-terminal domain"/>
    <property type="match status" value="1"/>
</dbReference>
<comment type="caution">
    <text evidence="15">The sequence shown here is derived from an EMBL/GenBank/DDBJ whole genome shotgun (WGS) entry which is preliminary data.</text>
</comment>
<keyword evidence="9 10" id="KW-0961">Cell wall biogenesis/degradation</keyword>
<evidence type="ECO:0000256" key="1">
    <source>
        <dbReference type="ARBA" id="ARBA00022490"/>
    </source>
</evidence>
<keyword evidence="8 10" id="KW-0131">Cell cycle</keyword>
<evidence type="ECO:0000256" key="6">
    <source>
        <dbReference type="ARBA" id="ARBA00022960"/>
    </source>
</evidence>
<dbReference type="PANTHER" id="PTHR43024:SF1">
    <property type="entry name" value="UDP-N-ACETYLMURAMOYL-TRIPEPTIDE--D-ALANYL-D-ALANINE LIGASE"/>
    <property type="match status" value="1"/>
</dbReference>
<dbReference type="NCBIfam" id="TIGR01143">
    <property type="entry name" value="murF"/>
    <property type="match status" value="1"/>
</dbReference>
<dbReference type="Gene3D" id="3.40.1190.10">
    <property type="entry name" value="Mur-like, catalytic domain"/>
    <property type="match status" value="1"/>
</dbReference>
<dbReference type="Gene3D" id="3.40.1390.10">
    <property type="entry name" value="MurE/MurF, N-terminal domain"/>
    <property type="match status" value="1"/>
</dbReference>
<keyword evidence="7 10" id="KW-0573">Peptidoglycan synthesis</keyword>
<dbReference type="Proteomes" id="UP000036168">
    <property type="component" value="Unassembled WGS sequence"/>
</dbReference>
<dbReference type="Pfam" id="PF08245">
    <property type="entry name" value="Mur_ligase_M"/>
    <property type="match status" value="1"/>
</dbReference>
<keyword evidence="4 10" id="KW-0547">Nucleotide-binding</keyword>
<comment type="catalytic activity">
    <reaction evidence="10 11">
        <text>D-alanyl-D-alanine + UDP-N-acetyl-alpha-D-muramoyl-L-alanyl-gamma-D-glutamyl-meso-2,6-diaminopimelate + ATP = UDP-N-acetyl-alpha-D-muramoyl-L-alanyl-gamma-D-glutamyl-meso-2,6-diaminopimeloyl-D-alanyl-D-alanine + ADP + phosphate + H(+)</text>
        <dbReference type="Rhea" id="RHEA:28374"/>
        <dbReference type="ChEBI" id="CHEBI:15378"/>
        <dbReference type="ChEBI" id="CHEBI:30616"/>
        <dbReference type="ChEBI" id="CHEBI:43474"/>
        <dbReference type="ChEBI" id="CHEBI:57822"/>
        <dbReference type="ChEBI" id="CHEBI:61386"/>
        <dbReference type="ChEBI" id="CHEBI:83905"/>
        <dbReference type="ChEBI" id="CHEBI:456216"/>
        <dbReference type="EC" id="6.3.2.10"/>
    </reaction>
</comment>
<evidence type="ECO:0000256" key="10">
    <source>
        <dbReference type="HAMAP-Rule" id="MF_02019"/>
    </source>
</evidence>
<dbReference type="GO" id="GO:0005524">
    <property type="term" value="F:ATP binding"/>
    <property type="evidence" value="ECO:0007669"/>
    <property type="project" value="UniProtKB-UniRule"/>
</dbReference>
<dbReference type="GO" id="GO:0005737">
    <property type="term" value="C:cytoplasm"/>
    <property type="evidence" value="ECO:0007669"/>
    <property type="project" value="UniProtKB-SubCell"/>
</dbReference>
<dbReference type="Pfam" id="PF01225">
    <property type="entry name" value="Mur_ligase"/>
    <property type="match status" value="1"/>
</dbReference>
<evidence type="ECO:0000256" key="5">
    <source>
        <dbReference type="ARBA" id="ARBA00022840"/>
    </source>
</evidence>
<dbReference type="InterPro" id="IPR005863">
    <property type="entry name" value="UDP-N-AcMur_synth"/>
</dbReference>
<evidence type="ECO:0000313" key="16">
    <source>
        <dbReference type="EMBL" id="MEC0484220.1"/>
    </source>
</evidence>
<feature type="binding site" evidence="10">
    <location>
        <begin position="113"/>
        <end position="119"/>
    </location>
    <ligand>
        <name>ATP</name>
        <dbReference type="ChEBI" id="CHEBI:30616"/>
    </ligand>
</feature>
<gene>
    <name evidence="10 16" type="primary">murF</name>
    <name evidence="15" type="ORF">AB447_201880</name>
    <name evidence="16" type="ORF">P8828_05070</name>
</gene>
<organism evidence="15 17">
    <name type="scientific">Bacillus glycinifermentans</name>
    <dbReference type="NCBI Taxonomy" id="1664069"/>
    <lineage>
        <taxon>Bacteria</taxon>
        <taxon>Bacillati</taxon>
        <taxon>Bacillota</taxon>
        <taxon>Bacilli</taxon>
        <taxon>Bacillales</taxon>
        <taxon>Bacillaceae</taxon>
        <taxon>Bacillus</taxon>
    </lineage>
</organism>
<dbReference type="InterPro" id="IPR036565">
    <property type="entry name" value="Mur-like_cat_sf"/>
</dbReference>
<evidence type="ECO:0000256" key="7">
    <source>
        <dbReference type="ARBA" id="ARBA00022984"/>
    </source>
</evidence>
<keyword evidence="2 10" id="KW-0436">Ligase</keyword>
<dbReference type="InterPro" id="IPR051046">
    <property type="entry name" value="MurCDEF_CellWall_CoF430Synth"/>
</dbReference>
<dbReference type="STRING" id="1664069.BGLY_0564"/>
<keyword evidence="6 10" id="KW-0133">Cell shape</keyword>
<dbReference type="InterPro" id="IPR000713">
    <property type="entry name" value="Mur_ligase_N"/>
</dbReference>
<dbReference type="GO" id="GO:0008360">
    <property type="term" value="P:regulation of cell shape"/>
    <property type="evidence" value="ECO:0007669"/>
    <property type="project" value="UniProtKB-KW"/>
</dbReference>
<evidence type="ECO:0000256" key="11">
    <source>
        <dbReference type="RuleBase" id="RU004136"/>
    </source>
</evidence>
<comment type="similarity">
    <text evidence="10">Belongs to the MurCDEF family. MurF subfamily.</text>
</comment>
<keyword evidence="1 10" id="KW-0963">Cytoplasm</keyword>
<evidence type="ECO:0000313" key="18">
    <source>
        <dbReference type="Proteomes" id="UP001341297"/>
    </source>
</evidence>